<dbReference type="PRINTS" id="PR00111">
    <property type="entry name" value="ABHYDROLASE"/>
</dbReference>
<organism evidence="3 4">
    <name type="scientific">Zingiber officinale</name>
    <name type="common">Ginger</name>
    <name type="synonym">Amomum zingiber</name>
    <dbReference type="NCBI Taxonomy" id="94328"/>
    <lineage>
        <taxon>Eukaryota</taxon>
        <taxon>Viridiplantae</taxon>
        <taxon>Streptophyta</taxon>
        <taxon>Embryophyta</taxon>
        <taxon>Tracheophyta</taxon>
        <taxon>Spermatophyta</taxon>
        <taxon>Magnoliopsida</taxon>
        <taxon>Liliopsida</taxon>
        <taxon>Zingiberales</taxon>
        <taxon>Zingiberaceae</taxon>
        <taxon>Zingiber</taxon>
    </lineage>
</organism>
<dbReference type="InterPro" id="IPR029058">
    <property type="entry name" value="AB_hydrolase_fold"/>
</dbReference>
<dbReference type="EMBL" id="JACMSC010000002">
    <property type="protein sequence ID" value="KAG6534688.1"/>
    <property type="molecule type" value="Genomic_DNA"/>
</dbReference>
<dbReference type="InterPro" id="IPR051044">
    <property type="entry name" value="MAG_DAG_Lipase"/>
</dbReference>
<evidence type="ECO:0000256" key="1">
    <source>
        <dbReference type="SAM" id="MobiDB-lite"/>
    </source>
</evidence>
<keyword evidence="4" id="KW-1185">Reference proteome</keyword>
<feature type="region of interest" description="Disordered" evidence="1">
    <location>
        <begin position="399"/>
        <end position="428"/>
    </location>
</feature>
<sequence length="428" mass="48118">MIDRSTMAHPVHEASKSHPMGSFTGEEFFSKHRIVHRESFMLNRQGMKIFTQSWQPAALQPLRGVVAMIHGYACDSSWVFQLTAVAVAKLGFLVCALDLRGHGRSEGRRGHLPSVAPVVDDCIEYFESVRAMHPRLPAFLYGESLGGAMAVLVCLRQQQKSRFWSGLILHGAMCGITSKFKPPWPLETLLPLAAWAAPRWRVVLTKSLVEKSYKQGWVRELVRRNPRTERKCEYAPAATALEMIRVCGEVTRRSGDLEVPLLVVHGAEDAICDVKSAMVVYARARSKDKTLKIVAGMWHQLVGEEAETKDPSKFLGNWFYRLAVVSGIVFAVPGALTVDYGREVITGCILKYTFKSMREKVKTHPIPVEYVDQTSRVPENKIGMKYKEKNDLPTREIGVSQYNEEGEERSVLRSCGKEKQEDRSLIAV</sequence>
<dbReference type="Gene3D" id="3.40.50.1820">
    <property type="entry name" value="alpha/beta hydrolase"/>
    <property type="match status" value="1"/>
</dbReference>
<name>A0A8J5M6V1_ZINOF</name>
<evidence type="ECO:0000259" key="2">
    <source>
        <dbReference type="Pfam" id="PF12146"/>
    </source>
</evidence>
<evidence type="ECO:0000313" key="3">
    <source>
        <dbReference type="EMBL" id="KAG6534688.1"/>
    </source>
</evidence>
<gene>
    <name evidence="3" type="ORF">ZIOFF_008591</name>
</gene>
<accession>A0A8J5M6V1</accession>
<dbReference type="SUPFAM" id="SSF53474">
    <property type="entry name" value="alpha/beta-Hydrolases"/>
    <property type="match status" value="1"/>
</dbReference>
<feature type="domain" description="Serine aminopeptidase S33" evidence="2">
    <location>
        <begin position="61"/>
        <end position="305"/>
    </location>
</feature>
<reference evidence="3 4" key="1">
    <citation type="submission" date="2020-08" db="EMBL/GenBank/DDBJ databases">
        <title>Plant Genome Project.</title>
        <authorList>
            <person name="Zhang R.-G."/>
        </authorList>
    </citation>
    <scope>NUCLEOTIDE SEQUENCE [LARGE SCALE GENOMIC DNA]</scope>
    <source>
        <tissue evidence="3">Rhizome</tissue>
    </source>
</reference>
<dbReference type="AlphaFoldDB" id="A0A8J5M6V1"/>
<evidence type="ECO:0000313" key="4">
    <source>
        <dbReference type="Proteomes" id="UP000734854"/>
    </source>
</evidence>
<comment type="caution">
    <text evidence="3">The sequence shown here is derived from an EMBL/GenBank/DDBJ whole genome shotgun (WGS) entry which is preliminary data.</text>
</comment>
<dbReference type="InterPro" id="IPR000073">
    <property type="entry name" value="AB_hydrolase_1"/>
</dbReference>
<dbReference type="InterPro" id="IPR022742">
    <property type="entry name" value="Hydrolase_4"/>
</dbReference>
<dbReference type="Pfam" id="PF12146">
    <property type="entry name" value="Hydrolase_4"/>
    <property type="match status" value="1"/>
</dbReference>
<feature type="compositionally biased region" description="Basic and acidic residues" evidence="1">
    <location>
        <begin position="408"/>
        <end position="428"/>
    </location>
</feature>
<protein>
    <recommendedName>
        <fullName evidence="2">Serine aminopeptidase S33 domain-containing protein</fullName>
    </recommendedName>
</protein>
<proteinExistence type="predicted"/>
<dbReference type="Proteomes" id="UP000734854">
    <property type="component" value="Unassembled WGS sequence"/>
</dbReference>
<dbReference type="PANTHER" id="PTHR11614">
    <property type="entry name" value="PHOSPHOLIPASE-RELATED"/>
    <property type="match status" value="1"/>
</dbReference>